<dbReference type="UniPathway" id="UPA00378"/>
<protein>
    <recommendedName>
        <fullName evidence="2">Dolichyl-phosphate-mannose--protein mannosyltransferase</fullName>
        <ecNumber evidence="2">2.4.1.109</ecNumber>
    </recommendedName>
</protein>
<dbReference type="InterPro" id="IPR027005">
    <property type="entry name" value="PMT-like"/>
</dbReference>
<comment type="caution">
    <text evidence="4">The sequence shown here is derived from an EMBL/GenBank/DDBJ whole genome shotgun (WGS) entry which is preliminary data.</text>
</comment>
<dbReference type="SUPFAM" id="SSF82109">
    <property type="entry name" value="MIR domain"/>
    <property type="match status" value="1"/>
</dbReference>
<keyword evidence="2" id="KW-0256">Endoplasmic reticulum</keyword>
<sequence>MPHKQVVSVGRFSPFKQMVPDTLEEFKNVALAMQYMEQVQALVTTNGAKVSGSMYAHGFRHATTETSTIELGYTNKIPKTKPEGAKIEQIGNEKMRVVNKFFKVRALELAHGCIKANNYLAEQMPQALARQTGEKRRMESNMYWAQTSHGPKINSATSLTSTTIQTPLCMSCQHPFLPRMLSGCGRTHKVKSPDWGFGQQEVTCNQNPTLASSLWYIESNYQPLLEKEKKPLMVNYLKPSFWTKFSEVQSVMWQTNKALVQHHAYGSRPSSWPILKRGMNL</sequence>
<keyword evidence="2" id="KW-0808">Transferase</keyword>
<comment type="function">
    <text evidence="2">Transfers mannose from Dol-P-mannose to Ser or Thr residues on proteins.</text>
</comment>
<proteinExistence type="inferred from homology"/>
<dbReference type="InterPro" id="IPR032421">
    <property type="entry name" value="PMT_4TMC"/>
</dbReference>
<dbReference type="InterPro" id="IPR036300">
    <property type="entry name" value="MIR_dom_sf"/>
</dbReference>
<name>A0A2S4U9R4_9BASI</name>
<dbReference type="VEuPathDB" id="FungiDB:PSTT_17065"/>
<comment type="similarity">
    <text evidence="2">Belongs to the glycosyltransferase 39 family.</text>
</comment>
<evidence type="ECO:0000313" key="4">
    <source>
        <dbReference type="EMBL" id="POV94025.1"/>
    </source>
</evidence>
<dbReference type="AlphaFoldDB" id="A0A2S4U9R4"/>
<evidence type="ECO:0000313" key="5">
    <source>
        <dbReference type="Proteomes" id="UP000239156"/>
    </source>
</evidence>
<dbReference type="Proteomes" id="UP000239156">
    <property type="component" value="Unassembled WGS sequence"/>
</dbReference>
<comment type="subcellular location">
    <subcellularLocation>
        <location evidence="2">Endoplasmic reticulum membrane</location>
        <topology evidence="2">Multi-pass membrane protein</topology>
    </subcellularLocation>
</comment>
<accession>A0A2S4U9R4</accession>
<comment type="catalytic activity">
    <reaction evidence="2">
        <text>a di-trans,poly-cis-dolichyl beta-D-mannosyl phosphate + L-seryl-[protein] = 3-O-(alpha-D-mannosyl)-L-seryl-[protein] + a di-trans,poly-cis-dolichyl phosphate + H(+)</text>
        <dbReference type="Rhea" id="RHEA:17377"/>
        <dbReference type="Rhea" id="RHEA-COMP:9863"/>
        <dbReference type="Rhea" id="RHEA-COMP:13546"/>
        <dbReference type="Rhea" id="RHEA-COMP:19498"/>
        <dbReference type="Rhea" id="RHEA-COMP:19501"/>
        <dbReference type="ChEBI" id="CHEBI:15378"/>
        <dbReference type="ChEBI" id="CHEBI:29999"/>
        <dbReference type="ChEBI" id="CHEBI:57683"/>
        <dbReference type="ChEBI" id="CHEBI:58211"/>
        <dbReference type="ChEBI" id="CHEBI:137321"/>
        <dbReference type="EC" id="2.4.1.109"/>
    </reaction>
</comment>
<dbReference type="Pfam" id="PF16192">
    <property type="entry name" value="PMT_4TMC"/>
    <property type="match status" value="1"/>
</dbReference>
<dbReference type="Gene3D" id="2.80.10.50">
    <property type="match status" value="1"/>
</dbReference>
<reference evidence="4" key="1">
    <citation type="submission" date="2017-12" db="EMBL/GenBank/DDBJ databases">
        <title>Gene loss provides genomic basis for host adaptation in cereal stripe rust fungi.</title>
        <authorList>
            <person name="Xia C."/>
        </authorList>
    </citation>
    <scope>NUCLEOTIDE SEQUENCE [LARGE SCALE GENOMIC DNA]</scope>
    <source>
        <strain evidence="4">93-210</strain>
    </source>
</reference>
<evidence type="ECO:0000259" key="3">
    <source>
        <dbReference type="Pfam" id="PF16192"/>
    </source>
</evidence>
<dbReference type="GO" id="GO:0005789">
    <property type="term" value="C:endoplasmic reticulum membrane"/>
    <property type="evidence" value="ECO:0007669"/>
    <property type="project" value="UniProtKB-SubCell"/>
</dbReference>
<keyword evidence="5" id="KW-1185">Reference proteome</keyword>
<keyword evidence="1" id="KW-0325">Glycoprotein</keyword>
<dbReference type="EC" id="2.4.1.109" evidence="2"/>
<keyword evidence="2" id="KW-0328">Glycosyltransferase</keyword>
<dbReference type="GO" id="GO:0004169">
    <property type="term" value="F:dolichyl-phosphate-mannose-protein mannosyltransferase activity"/>
    <property type="evidence" value="ECO:0007669"/>
    <property type="project" value="UniProtKB-UniRule"/>
</dbReference>
<dbReference type="PANTHER" id="PTHR10050:SF50">
    <property type="entry name" value="DOLICHYL-PHOSPHATE-MANNOSE--PROTEIN MANNOSYLTRANSFERASE 1-RELATED"/>
    <property type="match status" value="1"/>
</dbReference>
<feature type="domain" description="Protein O-mannosyl-transferase C-terminal four TM" evidence="3">
    <location>
        <begin position="241"/>
        <end position="280"/>
    </location>
</feature>
<comment type="pathway">
    <text evidence="2">Protein modification; protein glycosylation.</text>
</comment>
<dbReference type="VEuPathDB" id="FungiDB:PSHT_08329"/>
<dbReference type="PANTHER" id="PTHR10050">
    <property type="entry name" value="DOLICHYL-PHOSPHATE-MANNOSE--PROTEIN MANNOSYLTRANSFERASE"/>
    <property type="match status" value="1"/>
</dbReference>
<dbReference type="VEuPathDB" id="FungiDB:PSHT_15928"/>
<evidence type="ECO:0000256" key="2">
    <source>
        <dbReference type="RuleBase" id="RU367007"/>
    </source>
</evidence>
<organism evidence="4 5">
    <name type="scientific">Puccinia striiformis</name>
    <dbReference type="NCBI Taxonomy" id="27350"/>
    <lineage>
        <taxon>Eukaryota</taxon>
        <taxon>Fungi</taxon>
        <taxon>Dikarya</taxon>
        <taxon>Basidiomycota</taxon>
        <taxon>Pucciniomycotina</taxon>
        <taxon>Pucciniomycetes</taxon>
        <taxon>Pucciniales</taxon>
        <taxon>Pucciniaceae</taxon>
        <taxon>Puccinia</taxon>
    </lineage>
</organism>
<evidence type="ECO:0000256" key="1">
    <source>
        <dbReference type="ARBA" id="ARBA00023180"/>
    </source>
</evidence>
<dbReference type="EMBL" id="PKSL01000466">
    <property type="protein sequence ID" value="POV94025.1"/>
    <property type="molecule type" value="Genomic_DNA"/>
</dbReference>
<gene>
    <name evidence="4" type="ORF">PSTT_17065</name>
</gene>
<comment type="catalytic activity">
    <reaction evidence="2">
        <text>a di-trans,poly-cis-dolichyl beta-D-mannosyl phosphate + L-threonyl-[protein] = 3-O-(alpha-D-mannosyl)-L-threonyl-[protein] + a di-trans,poly-cis-dolichyl phosphate + H(+)</text>
        <dbReference type="Rhea" id="RHEA:53396"/>
        <dbReference type="Rhea" id="RHEA-COMP:11060"/>
        <dbReference type="Rhea" id="RHEA-COMP:13547"/>
        <dbReference type="Rhea" id="RHEA-COMP:19498"/>
        <dbReference type="Rhea" id="RHEA-COMP:19501"/>
        <dbReference type="ChEBI" id="CHEBI:15378"/>
        <dbReference type="ChEBI" id="CHEBI:30013"/>
        <dbReference type="ChEBI" id="CHEBI:57683"/>
        <dbReference type="ChEBI" id="CHEBI:58211"/>
        <dbReference type="ChEBI" id="CHEBI:137323"/>
        <dbReference type="EC" id="2.4.1.109"/>
    </reaction>
</comment>